<accession>A0ABX1C525</accession>
<dbReference type="InterPro" id="IPR050508">
    <property type="entry name" value="Methyltransf_Superfamily"/>
</dbReference>
<dbReference type="InterPro" id="IPR041698">
    <property type="entry name" value="Methyltransf_25"/>
</dbReference>
<gene>
    <name evidence="3" type="ORF">HCK00_25105</name>
</gene>
<organism evidence="3 4">
    <name type="scientific">Streptomyces zingiberis</name>
    <dbReference type="NCBI Taxonomy" id="2053010"/>
    <lineage>
        <taxon>Bacteria</taxon>
        <taxon>Bacillati</taxon>
        <taxon>Actinomycetota</taxon>
        <taxon>Actinomycetes</taxon>
        <taxon>Kitasatosporales</taxon>
        <taxon>Streptomycetaceae</taxon>
        <taxon>Streptomyces</taxon>
    </lineage>
</organism>
<dbReference type="GO" id="GO:0008168">
    <property type="term" value="F:methyltransferase activity"/>
    <property type="evidence" value="ECO:0007669"/>
    <property type="project" value="UniProtKB-KW"/>
</dbReference>
<reference evidence="3 4" key="1">
    <citation type="submission" date="2020-03" db="EMBL/GenBank/DDBJ databases">
        <title>WGS of actinomycetes isolated from Thailand.</title>
        <authorList>
            <person name="Thawai C."/>
        </authorList>
    </citation>
    <scope>NUCLEOTIDE SEQUENCE [LARGE SCALE GENOMIC DNA]</scope>
    <source>
        <strain evidence="3 4">PLAI 1-29</strain>
    </source>
</reference>
<evidence type="ECO:0000256" key="1">
    <source>
        <dbReference type="SAM" id="MobiDB-lite"/>
    </source>
</evidence>
<comment type="caution">
    <text evidence="3">The sequence shown here is derived from an EMBL/GenBank/DDBJ whole genome shotgun (WGS) entry which is preliminary data.</text>
</comment>
<proteinExistence type="predicted"/>
<dbReference type="SUPFAM" id="SSF53335">
    <property type="entry name" value="S-adenosyl-L-methionine-dependent methyltransferases"/>
    <property type="match status" value="1"/>
</dbReference>
<keyword evidence="3" id="KW-0808">Transferase</keyword>
<dbReference type="Proteomes" id="UP000695264">
    <property type="component" value="Unassembled WGS sequence"/>
</dbReference>
<dbReference type="GO" id="GO:0032259">
    <property type="term" value="P:methylation"/>
    <property type="evidence" value="ECO:0007669"/>
    <property type="project" value="UniProtKB-KW"/>
</dbReference>
<protein>
    <submittedName>
        <fullName evidence="3">Class I SAM-dependent methyltransferase</fullName>
    </submittedName>
</protein>
<feature type="domain" description="Methyltransferase" evidence="2">
    <location>
        <begin position="54"/>
        <end position="144"/>
    </location>
</feature>
<dbReference type="EMBL" id="JAATEN010000029">
    <property type="protein sequence ID" value="NJQ03703.1"/>
    <property type="molecule type" value="Genomic_DNA"/>
</dbReference>
<dbReference type="CDD" id="cd02440">
    <property type="entry name" value="AdoMet_MTases"/>
    <property type="match status" value="1"/>
</dbReference>
<evidence type="ECO:0000313" key="4">
    <source>
        <dbReference type="Proteomes" id="UP000695264"/>
    </source>
</evidence>
<sequence>MSEPDFLTATRASYDTLADEYHRRSHAELEAKPLERAMLTAFAELVRAGGLGPVADVGCGTGRVTAYLHGLGVPVTGIDLSPGMLAVARRNHPDLRFEEGSMLSLDLPDAALGGVLAWYSTIHVPDAQLPVVFAEFHRVLAPGGYLLLGFQAGEDTLRLTEGWGHPIALDFRRRQPDDVAGLLADAGLETRVRQLRARDETGEYAERTPQAMLLARRPAGTDGGDTAAGAAGGAGDSGG</sequence>
<dbReference type="Pfam" id="PF13649">
    <property type="entry name" value="Methyltransf_25"/>
    <property type="match status" value="1"/>
</dbReference>
<feature type="compositionally biased region" description="Gly residues" evidence="1">
    <location>
        <begin position="230"/>
        <end position="239"/>
    </location>
</feature>
<keyword evidence="3" id="KW-0489">Methyltransferase</keyword>
<name>A0ABX1C525_9ACTN</name>
<feature type="region of interest" description="Disordered" evidence="1">
    <location>
        <begin position="217"/>
        <end position="239"/>
    </location>
</feature>
<dbReference type="InterPro" id="IPR029063">
    <property type="entry name" value="SAM-dependent_MTases_sf"/>
</dbReference>
<evidence type="ECO:0000313" key="3">
    <source>
        <dbReference type="EMBL" id="NJQ03703.1"/>
    </source>
</evidence>
<keyword evidence="4" id="KW-1185">Reference proteome</keyword>
<evidence type="ECO:0000259" key="2">
    <source>
        <dbReference type="Pfam" id="PF13649"/>
    </source>
</evidence>
<dbReference type="PANTHER" id="PTHR42912">
    <property type="entry name" value="METHYLTRANSFERASE"/>
    <property type="match status" value="1"/>
</dbReference>
<dbReference type="Gene3D" id="3.40.50.150">
    <property type="entry name" value="Vaccinia Virus protein VP39"/>
    <property type="match status" value="1"/>
</dbReference>